<organism evidence="1 2">
    <name type="scientific">Brassica napus</name>
    <name type="common">Rape</name>
    <dbReference type="NCBI Taxonomy" id="3708"/>
    <lineage>
        <taxon>Eukaryota</taxon>
        <taxon>Viridiplantae</taxon>
        <taxon>Streptophyta</taxon>
        <taxon>Embryophyta</taxon>
        <taxon>Tracheophyta</taxon>
        <taxon>Spermatophyta</taxon>
        <taxon>Magnoliopsida</taxon>
        <taxon>eudicotyledons</taxon>
        <taxon>Gunneridae</taxon>
        <taxon>Pentapetalae</taxon>
        <taxon>rosids</taxon>
        <taxon>malvids</taxon>
        <taxon>Brassicales</taxon>
        <taxon>Brassicaceae</taxon>
        <taxon>Brassiceae</taxon>
        <taxon>Brassica</taxon>
    </lineage>
</organism>
<sequence>MEIRPRMVNLQLRVVTRTVLPGKLRWSKKCSVAAYTNLDENKIIWKKGGIDPYIDFSCANIASKFTAKSTRQCRRRFDGVHIFYDYDPLKKMHFCVRLDFFNHIRL</sequence>
<accession>A0ABQ7YR03</accession>
<proteinExistence type="predicted"/>
<protein>
    <submittedName>
        <fullName evidence="1">Uncharacterized protein</fullName>
    </submittedName>
</protein>
<name>A0ABQ7YR03_BRANA</name>
<reference evidence="1 2" key="1">
    <citation type="submission" date="2021-05" db="EMBL/GenBank/DDBJ databases">
        <title>Genome Assembly of Synthetic Allotetraploid Brassica napus Reveals Homoeologous Exchanges between Subgenomes.</title>
        <authorList>
            <person name="Davis J.T."/>
        </authorList>
    </citation>
    <scope>NUCLEOTIDE SEQUENCE [LARGE SCALE GENOMIC DNA]</scope>
    <source>
        <strain evidence="2">cv. Da-Ae</strain>
        <tissue evidence="1">Seedling</tissue>
    </source>
</reference>
<evidence type="ECO:0000313" key="2">
    <source>
        <dbReference type="Proteomes" id="UP000824890"/>
    </source>
</evidence>
<keyword evidence="2" id="KW-1185">Reference proteome</keyword>
<evidence type="ECO:0000313" key="1">
    <source>
        <dbReference type="EMBL" id="KAH0870532.1"/>
    </source>
</evidence>
<gene>
    <name evidence="1" type="ORF">HID58_077554</name>
</gene>
<dbReference type="Proteomes" id="UP000824890">
    <property type="component" value="Unassembled WGS sequence"/>
</dbReference>
<dbReference type="EMBL" id="JAGKQM010000017">
    <property type="protein sequence ID" value="KAH0870532.1"/>
    <property type="molecule type" value="Genomic_DNA"/>
</dbReference>
<comment type="caution">
    <text evidence="1">The sequence shown here is derived from an EMBL/GenBank/DDBJ whole genome shotgun (WGS) entry which is preliminary data.</text>
</comment>